<comment type="cofactor">
    <cofactor evidence="1">
        <name>Mg(2+)</name>
        <dbReference type="ChEBI" id="CHEBI:18420"/>
    </cofactor>
</comment>
<dbReference type="InterPro" id="IPR058017">
    <property type="entry name" value="At3g28540-like_C"/>
</dbReference>
<protein>
    <recommendedName>
        <fullName evidence="6">AAA+ ATPase domain-containing protein</fullName>
    </recommendedName>
</protein>
<dbReference type="eggNOG" id="KOG0743">
    <property type="taxonomic scope" value="Eukaryota"/>
</dbReference>
<comment type="catalytic activity">
    <reaction evidence="4">
        <text>ATP + H2O = ADP + phosphate + H(+)</text>
        <dbReference type="Rhea" id="RHEA:13065"/>
        <dbReference type="ChEBI" id="CHEBI:15377"/>
        <dbReference type="ChEBI" id="CHEBI:15378"/>
        <dbReference type="ChEBI" id="CHEBI:30616"/>
        <dbReference type="ChEBI" id="CHEBI:43474"/>
        <dbReference type="ChEBI" id="CHEBI:456216"/>
    </reaction>
</comment>
<dbReference type="InterPro" id="IPR003960">
    <property type="entry name" value="ATPase_AAA_CS"/>
</dbReference>
<dbReference type="EMBL" id="KI393051">
    <property type="protein sequence ID" value="ERN09187.1"/>
    <property type="molecule type" value="Genomic_DNA"/>
</dbReference>
<keyword evidence="3" id="KW-0460">Magnesium</keyword>
<evidence type="ECO:0000256" key="4">
    <source>
        <dbReference type="ARBA" id="ARBA00049360"/>
    </source>
</evidence>
<dbReference type="InterPro" id="IPR003959">
    <property type="entry name" value="ATPase_AAA_core"/>
</dbReference>
<evidence type="ECO:0000313" key="8">
    <source>
        <dbReference type="Proteomes" id="UP000017836"/>
    </source>
</evidence>
<keyword evidence="8" id="KW-1185">Reference proteome</keyword>
<dbReference type="GO" id="GO:0005524">
    <property type="term" value="F:ATP binding"/>
    <property type="evidence" value="ECO:0007669"/>
    <property type="project" value="UniProtKB-KW"/>
</dbReference>
<sequence length="464" mass="54216">MSSAKAILSMIASTAASAMLMRTIIRDYLPPEIHNYISSRIHWLSKRFSSQLSMVIEDYEGFEINKIYKAVEIYLGNKVSPTVKRLRVAKSEKEKGFKVTIERNEELVDTFECVEFKWRLFCYETPRMVTDHERMIPMKETRFFELTFHKKHKDMVLDSYFPHIMGHVKAIKQEKSLVKLHTLNHEIHFSNTREIWRHVIFNHPATFDTLALDASLKEEIMLDLQRFSKRKDFYRRVGKAWKRGYLLYGPPGTGKSSLIAAMANFLNFDIYDLELSSLRSDSDFRKLIITTTNRSILVVEDIDRTVDLKEREKPMVQYPMQRENGGVTLSGLLNFVDGLWSSCGDERIIVFTTNNKEKLDPALLRPGRMDKHIHLGYCNFFSFKKLFSNYHLVDDHPLFEEVRELIEEVEVTPAEVAEQLMRSDDVCVVLQSLIEAMKRKREEMTQSKQIIEENGEGGVFLEEQ</sequence>
<dbReference type="InterPro" id="IPR025753">
    <property type="entry name" value="AAA_N_dom"/>
</dbReference>
<dbReference type="SMART" id="SM00382">
    <property type="entry name" value="AAA"/>
    <property type="match status" value="1"/>
</dbReference>
<dbReference type="AlphaFoldDB" id="W1PGS7"/>
<evidence type="ECO:0000256" key="3">
    <source>
        <dbReference type="ARBA" id="ARBA00022842"/>
    </source>
</evidence>
<organism evidence="7 8">
    <name type="scientific">Amborella trichopoda</name>
    <dbReference type="NCBI Taxonomy" id="13333"/>
    <lineage>
        <taxon>Eukaryota</taxon>
        <taxon>Viridiplantae</taxon>
        <taxon>Streptophyta</taxon>
        <taxon>Embryophyta</taxon>
        <taxon>Tracheophyta</taxon>
        <taxon>Spermatophyta</taxon>
        <taxon>Magnoliopsida</taxon>
        <taxon>Amborellales</taxon>
        <taxon>Amborellaceae</taxon>
        <taxon>Amborella</taxon>
    </lineage>
</organism>
<dbReference type="PANTHER" id="PTHR23070">
    <property type="entry name" value="BCS1 AAA-TYPE ATPASE"/>
    <property type="match status" value="1"/>
</dbReference>
<feature type="domain" description="AAA+ ATPase" evidence="6">
    <location>
        <begin position="241"/>
        <end position="379"/>
    </location>
</feature>
<dbReference type="InterPro" id="IPR050747">
    <property type="entry name" value="Mitochondrial_chaperone_BCS1"/>
</dbReference>
<keyword evidence="5" id="KW-0067">ATP-binding</keyword>
<dbReference type="CDD" id="cd19510">
    <property type="entry name" value="RecA-like_BCS1"/>
    <property type="match status" value="1"/>
</dbReference>
<evidence type="ECO:0000259" key="6">
    <source>
        <dbReference type="SMART" id="SM00382"/>
    </source>
</evidence>
<proteinExistence type="inferred from homology"/>
<name>W1PGS7_AMBTC</name>
<dbReference type="SUPFAM" id="SSF52540">
    <property type="entry name" value="P-loop containing nucleoside triphosphate hydrolases"/>
    <property type="match status" value="1"/>
</dbReference>
<evidence type="ECO:0000256" key="5">
    <source>
        <dbReference type="RuleBase" id="RU003651"/>
    </source>
</evidence>
<dbReference type="STRING" id="13333.W1PGS7"/>
<keyword evidence="5" id="KW-0547">Nucleotide-binding</keyword>
<dbReference type="Gramene" id="ERN09187">
    <property type="protein sequence ID" value="ERN09187"/>
    <property type="gene ID" value="AMTR_s00014p00241930"/>
</dbReference>
<evidence type="ECO:0000313" key="7">
    <source>
        <dbReference type="EMBL" id="ERN09187.1"/>
    </source>
</evidence>
<evidence type="ECO:0000256" key="2">
    <source>
        <dbReference type="ARBA" id="ARBA00007448"/>
    </source>
</evidence>
<dbReference type="OMA" id="LHDIWEA"/>
<dbReference type="Pfam" id="PF00004">
    <property type="entry name" value="AAA"/>
    <property type="match status" value="1"/>
</dbReference>
<accession>W1PGS7</accession>
<dbReference type="InterPro" id="IPR027417">
    <property type="entry name" value="P-loop_NTPase"/>
</dbReference>
<dbReference type="Gene3D" id="6.10.280.40">
    <property type="match status" value="1"/>
</dbReference>
<reference evidence="8" key="1">
    <citation type="journal article" date="2013" name="Science">
        <title>The Amborella genome and the evolution of flowering plants.</title>
        <authorList>
            <consortium name="Amborella Genome Project"/>
        </authorList>
    </citation>
    <scope>NUCLEOTIDE SEQUENCE [LARGE SCALE GENOMIC DNA]</scope>
</reference>
<comment type="similarity">
    <text evidence="2">Belongs to the AAA ATPase family. BCS1 subfamily.</text>
</comment>
<dbReference type="GO" id="GO:0006950">
    <property type="term" value="P:response to stress"/>
    <property type="evidence" value="ECO:0007669"/>
    <property type="project" value="UniProtKB-ARBA"/>
</dbReference>
<dbReference type="GO" id="GO:0016887">
    <property type="term" value="F:ATP hydrolysis activity"/>
    <property type="evidence" value="ECO:0007669"/>
    <property type="project" value="InterPro"/>
</dbReference>
<dbReference type="PROSITE" id="PS00674">
    <property type="entry name" value="AAA"/>
    <property type="match status" value="1"/>
</dbReference>
<dbReference type="Pfam" id="PF14363">
    <property type="entry name" value="AAA_assoc"/>
    <property type="match status" value="1"/>
</dbReference>
<evidence type="ECO:0000256" key="1">
    <source>
        <dbReference type="ARBA" id="ARBA00001946"/>
    </source>
</evidence>
<dbReference type="Pfam" id="PF25568">
    <property type="entry name" value="AAA_lid_At3g28540"/>
    <property type="match status" value="1"/>
</dbReference>
<dbReference type="OrthoDB" id="10251412at2759"/>
<dbReference type="Gene3D" id="3.40.50.300">
    <property type="entry name" value="P-loop containing nucleotide triphosphate hydrolases"/>
    <property type="match status" value="1"/>
</dbReference>
<dbReference type="HOGENOM" id="CLU_010189_0_1_1"/>
<dbReference type="InterPro" id="IPR003593">
    <property type="entry name" value="AAA+_ATPase"/>
</dbReference>
<dbReference type="KEGG" id="atr:18437333"/>
<dbReference type="Proteomes" id="UP000017836">
    <property type="component" value="Unassembled WGS sequence"/>
</dbReference>
<gene>
    <name evidence="7" type="ORF">AMTR_s00014p00241930</name>
</gene>